<evidence type="ECO:0000256" key="6">
    <source>
        <dbReference type="ARBA" id="ARBA00022722"/>
    </source>
</evidence>
<comment type="cofactor">
    <cofactor evidence="2">
        <name>Zn(2+)</name>
        <dbReference type="ChEBI" id="CHEBI:29105"/>
    </cofactor>
</comment>
<dbReference type="InterPro" id="IPR001279">
    <property type="entry name" value="Metallo-B-lactamas"/>
</dbReference>
<keyword evidence="5" id="KW-0819">tRNA processing</keyword>
<dbReference type="GO" id="GO:0005739">
    <property type="term" value="C:mitochondrion"/>
    <property type="evidence" value="ECO:0007669"/>
    <property type="project" value="TreeGrafter"/>
</dbReference>
<sequence>MNPPAPSRRASLKRKAVAEEPHTDAQSLDVGAAASKRTRREACERVWGWLNSASPAHSRDDSAGAALEGPVNTTSYVQVLGLGTDTGDTTPSVLLFFDQERYLFNAGEGFQRYANEHGVKLNRLSGVLMTRVSTDASGGLPGVCLTLSDLPPGRNGELTPLRLYGPWGLDVLVSALRTFLNTHFLRFAVSEFGGGNADGCGAAAGGAALPPVVQNELVTIMPVLLEAASSSQEDNSVSVAEPAAKRACTGAAKADPNPDPSAVASAAPPRTTQDGGNGDAGGGAAGAAANGGSGSRRQASYADFVWLEEGVPPPLAPQRAAACYVCQLAAIPGRFLPERAKALGVPYGREFGRLKGGEAVQGTRGRMVHPHEVMEPSLAGPVVVVVDCPTAAYLPSLVASPALARCMSMGSRGAPDDGGAPGADGCGEEARRREADEGAACTAACVVHLAPAEVVALPEYRAWMARFSAATTHIVAAAGGGGGQAVMLASAVLQARLNVLGPGFFPLHQLAGAGLPVAELPPGAAPGRNLLKYGLRPAARAGLDARQVPACLNVAATQSELRADLPAVLEVLFLGTGASIPSKYRNVTGIYLHRFAAGGLLLDCGEGTYGQLIRRYGTAVGAVLAGLRLIWISHIHADHHAGLARVLAARCRVMGPEAPPLLVVGPRPLRRVLAAQAALEPLAFTFVDCSHTEAGSTFGRDESLAAAVADAAAAAGLASLVSVRVVHCAHAFGVVVTGKAGWKLAFSGDTRPCDALAEAAADATLLIHEATFEDPTPEADWREVALTKRHSMTGEAIEVGQRARAYRTILTHFSQRYPKIPAIGASFTASTCIAFDLLSVNLADLPMLPALVPPVQLLFQAKYKGEAAEEREPILKTKPQKPARTASM</sequence>
<dbReference type="InterPro" id="IPR027794">
    <property type="entry name" value="tRNase_Z_dom"/>
</dbReference>
<keyword evidence="9" id="KW-0378">Hydrolase</keyword>
<protein>
    <recommendedName>
        <fullName evidence="4">ribonuclease Z</fullName>
        <ecNumber evidence="4">3.1.26.11</ecNumber>
    </recommendedName>
</protein>
<evidence type="ECO:0000313" key="14">
    <source>
        <dbReference type="EMBL" id="KAK9821939.1"/>
    </source>
</evidence>
<proteinExistence type="inferred from homology"/>
<evidence type="ECO:0000313" key="15">
    <source>
        <dbReference type="Proteomes" id="UP001445335"/>
    </source>
</evidence>
<evidence type="ECO:0000256" key="4">
    <source>
        <dbReference type="ARBA" id="ARBA00012477"/>
    </source>
</evidence>
<dbReference type="PANTHER" id="PTHR12553:SF49">
    <property type="entry name" value="ZINC PHOSPHODIESTERASE ELAC PROTEIN 2"/>
    <property type="match status" value="1"/>
</dbReference>
<dbReference type="InterPro" id="IPR047151">
    <property type="entry name" value="RNZ2-like"/>
</dbReference>
<dbReference type="CDD" id="cd07718">
    <property type="entry name" value="RNaseZ_ELAC1_ELAC2-C-term-like_MBL-fold"/>
    <property type="match status" value="1"/>
</dbReference>
<dbReference type="GO" id="GO:0042781">
    <property type="term" value="F:3'-tRNA processing endoribonuclease activity"/>
    <property type="evidence" value="ECO:0007669"/>
    <property type="project" value="UniProtKB-EC"/>
</dbReference>
<comment type="caution">
    <text evidence="14">The sequence shown here is derived from an EMBL/GenBank/DDBJ whole genome shotgun (WGS) entry which is preliminary data.</text>
</comment>
<evidence type="ECO:0000256" key="9">
    <source>
        <dbReference type="ARBA" id="ARBA00022801"/>
    </source>
</evidence>
<feature type="compositionally biased region" description="Gly residues" evidence="11">
    <location>
        <begin position="275"/>
        <end position="294"/>
    </location>
</feature>
<evidence type="ECO:0000256" key="5">
    <source>
        <dbReference type="ARBA" id="ARBA00022694"/>
    </source>
</evidence>
<evidence type="ECO:0000256" key="3">
    <source>
        <dbReference type="ARBA" id="ARBA00007823"/>
    </source>
</evidence>
<comment type="catalytic activity">
    <reaction evidence="1">
        <text>Endonucleolytic cleavage of RNA, removing extra 3' nucleotides from tRNA precursor, generating 3' termini of tRNAs. A 3'-hydroxy group is left at the tRNA terminus and a 5'-phosphoryl group is left at the trailer molecule.</text>
        <dbReference type="EC" id="3.1.26.11"/>
    </reaction>
</comment>
<keyword evidence="10" id="KW-0862">Zinc</keyword>
<feature type="region of interest" description="Disordered" evidence="11">
    <location>
        <begin position="248"/>
        <end position="295"/>
    </location>
</feature>
<evidence type="ECO:0000256" key="11">
    <source>
        <dbReference type="SAM" id="MobiDB-lite"/>
    </source>
</evidence>
<accession>A0AAW1QKJ3</accession>
<dbReference type="GO" id="GO:1990180">
    <property type="term" value="P:mitochondrial tRNA 3'-end processing"/>
    <property type="evidence" value="ECO:0007669"/>
    <property type="project" value="TreeGrafter"/>
</dbReference>
<dbReference type="PANTHER" id="PTHR12553">
    <property type="entry name" value="ZINC PHOSPHODIESTERASE ELAC PROTEIN 2"/>
    <property type="match status" value="1"/>
</dbReference>
<evidence type="ECO:0000256" key="10">
    <source>
        <dbReference type="ARBA" id="ARBA00022833"/>
    </source>
</evidence>
<feature type="compositionally biased region" description="Low complexity" evidence="11">
    <location>
        <begin position="248"/>
        <end position="269"/>
    </location>
</feature>
<dbReference type="AlphaFoldDB" id="A0AAW1QKJ3"/>
<feature type="domain" description="Metallo-beta-lactamase" evidence="12">
    <location>
        <begin position="600"/>
        <end position="813"/>
    </location>
</feature>
<feature type="region of interest" description="Disordered" evidence="11">
    <location>
        <begin position="869"/>
        <end position="888"/>
    </location>
</feature>
<dbReference type="Gene3D" id="3.60.15.10">
    <property type="entry name" value="Ribonuclease Z/Hydroxyacylglutathione hydrolase-like"/>
    <property type="match status" value="2"/>
</dbReference>
<keyword evidence="15" id="KW-1185">Reference proteome</keyword>
<dbReference type="GO" id="GO:0046872">
    <property type="term" value="F:metal ion binding"/>
    <property type="evidence" value="ECO:0007669"/>
    <property type="project" value="UniProtKB-KW"/>
</dbReference>
<dbReference type="Pfam" id="PF13691">
    <property type="entry name" value="Lactamase_B_4"/>
    <property type="match status" value="1"/>
</dbReference>
<dbReference type="SUPFAM" id="SSF56281">
    <property type="entry name" value="Metallo-hydrolase/oxidoreductase"/>
    <property type="match status" value="2"/>
</dbReference>
<evidence type="ECO:0000256" key="7">
    <source>
        <dbReference type="ARBA" id="ARBA00022723"/>
    </source>
</evidence>
<keyword evidence="6" id="KW-0540">Nuclease</keyword>
<feature type="domain" description="tRNase Z endonuclease" evidence="13">
    <location>
        <begin position="82"/>
        <end position="134"/>
    </location>
</feature>
<reference evidence="14 15" key="1">
    <citation type="journal article" date="2024" name="Nat. Commun.">
        <title>Phylogenomics reveals the evolutionary origins of lichenization in chlorophyte algae.</title>
        <authorList>
            <person name="Puginier C."/>
            <person name="Libourel C."/>
            <person name="Otte J."/>
            <person name="Skaloud P."/>
            <person name="Haon M."/>
            <person name="Grisel S."/>
            <person name="Petersen M."/>
            <person name="Berrin J.G."/>
            <person name="Delaux P.M."/>
            <person name="Dal Grande F."/>
            <person name="Keller J."/>
        </authorList>
    </citation>
    <scope>NUCLEOTIDE SEQUENCE [LARGE SCALE GENOMIC DNA]</scope>
    <source>
        <strain evidence="14 15">SAG 245.80</strain>
    </source>
</reference>
<comment type="similarity">
    <text evidence="3">Belongs to the RNase Z family.</text>
</comment>
<name>A0AAW1QKJ3_9CHLO</name>
<dbReference type="Proteomes" id="UP001445335">
    <property type="component" value="Unassembled WGS sequence"/>
</dbReference>
<evidence type="ECO:0000256" key="2">
    <source>
        <dbReference type="ARBA" id="ARBA00001947"/>
    </source>
</evidence>
<gene>
    <name evidence="14" type="ORF">WJX81_005595</name>
</gene>
<evidence type="ECO:0000256" key="8">
    <source>
        <dbReference type="ARBA" id="ARBA00022759"/>
    </source>
</evidence>
<evidence type="ECO:0000259" key="13">
    <source>
        <dbReference type="Pfam" id="PF13691"/>
    </source>
</evidence>
<organism evidence="14 15">
    <name type="scientific">Elliptochloris bilobata</name>
    <dbReference type="NCBI Taxonomy" id="381761"/>
    <lineage>
        <taxon>Eukaryota</taxon>
        <taxon>Viridiplantae</taxon>
        <taxon>Chlorophyta</taxon>
        <taxon>core chlorophytes</taxon>
        <taxon>Trebouxiophyceae</taxon>
        <taxon>Trebouxiophyceae incertae sedis</taxon>
        <taxon>Elliptochloris clade</taxon>
        <taxon>Elliptochloris</taxon>
    </lineage>
</organism>
<feature type="region of interest" description="Disordered" evidence="11">
    <location>
        <begin position="1"/>
        <end position="36"/>
    </location>
</feature>
<keyword evidence="8" id="KW-0255">Endonuclease</keyword>
<dbReference type="EMBL" id="JALJOU010000094">
    <property type="protein sequence ID" value="KAK9821939.1"/>
    <property type="molecule type" value="Genomic_DNA"/>
</dbReference>
<dbReference type="EC" id="3.1.26.11" evidence="4"/>
<keyword evidence="7" id="KW-0479">Metal-binding</keyword>
<dbReference type="Pfam" id="PF12706">
    <property type="entry name" value="Lactamase_B_2"/>
    <property type="match status" value="1"/>
</dbReference>
<evidence type="ECO:0000259" key="12">
    <source>
        <dbReference type="Pfam" id="PF12706"/>
    </source>
</evidence>
<evidence type="ECO:0000256" key="1">
    <source>
        <dbReference type="ARBA" id="ARBA00000402"/>
    </source>
</evidence>
<dbReference type="InterPro" id="IPR036866">
    <property type="entry name" value="RibonucZ/Hydroxyglut_hydro"/>
</dbReference>